<dbReference type="Proteomes" id="UP000190092">
    <property type="component" value="Unassembled WGS sequence"/>
</dbReference>
<evidence type="ECO:0000256" key="1">
    <source>
        <dbReference type="SAM" id="MobiDB-lite"/>
    </source>
</evidence>
<dbReference type="RefSeq" id="WP_085932990.1">
    <property type="nucleotide sequence ID" value="NZ_FUWJ01000001.1"/>
</dbReference>
<evidence type="ECO:0000313" key="3">
    <source>
        <dbReference type="EMBL" id="SJZ49699.1"/>
    </source>
</evidence>
<dbReference type="AlphaFoldDB" id="A0A1T4L4Q2"/>
<dbReference type="STRING" id="225324.SAMN02745126_01347"/>
<feature type="chain" id="PRO_5012165187" evidence="2">
    <location>
        <begin position="21"/>
        <end position="97"/>
    </location>
</feature>
<sequence>MKRLLLCTAALIGMAGVAQAQTMGTSMGASSMGSSVGPNYQQQAYGSDTMERGPCGHSVAITDEYGFKYDSMGDRLNGQGCVIAPPVTPPGARAIQR</sequence>
<dbReference type="EMBL" id="FUWJ01000001">
    <property type="protein sequence ID" value="SJZ49699.1"/>
    <property type="molecule type" value="Genomic_DNA"/>
</dbReference>
<reference evidence="4" key="1">
    <citation type="submission" date="2017-02" db="EMBL/GenBank/DDBJ databases">
        <authorList>
            <person name="Varghese N."/>
            <person name="Submissions S."/>
        </authorList>
    </citation>
    <scope>NUCLEOTIDE SEQUENCE [LARGE SCALE GENOMIC DNA]</scope>
    <source>
        <strain evidence="4">ATCC 27094</strain>
    </source>
</reference>
<keyword evidence="2" id="KW-0732">Signal</keyword>
<gene>
    <name evidence="3" type="ORF">SAMN02745126_01347</name>
</gene>
<feature type="compositionally biased region" description="Polar residues" evidence="1">
    <location>
        <begin position="36"/>
        <end position="46"/>
    </location>
</feature>
<proteinExistence type="predicted"/>
<feature type="region of interest" description="Disordered" evidence="1">
    <location>
        <begin position="26"/>
        <end position="53"/>
    </location>
</feature>
<feature type="compositionally biased region" description="Low complexity" evidence="1">
    <location>
        <begin position="26"/>
        <end position="35"/>
    </location>
</feature>
<protein>
    <submittedName>
        <fullName evidence="3">Uncharacterized protein</fullName>
    </submittedName>
</protein>
<evidence type="ECO:0000256" key="2">
    <source>
        <dbReference type="SAM" id="SignalP"/>
    </source>
</evidence>
<accession>A0A1T4L4Q2</accession>
<feature type="signal peptide" evidence="2">
    <location>
        <begin position="1"/>
        <end position="20"/>
    </location>
</feature>
<evidence type="ECO:0000313" key="4">
    <source>
        <dbReference type="Proteomes" id="UP000190092"/>
    </source>
</evidence>
<name>A0A1T4L4Q2_9HYPH</name>
<organism evidence="3 4">
    <name type="scientific">Enhydrobacter aerosaccus</name>
    <dbReference type="NCBI Taxonomy" id="225324"/>
    <lineage>
        <taxon>Bacteria</taxon>
        <taxon>Pseudomonadati</taxon>
        <taxon>Pseudomonadota</taxon>
        <taxon>Alphaproteobacteria</taxon>
        <taxon>Hyphomicrobiales</taxon>
        <taxon>Enhydrobacter</taxon>
    </lineage>
</organism>
<keyword evidence="4" id="KW-1185">Reference proteome</keyword>
<dbReference type="OrthoDB" id="7376323at2"/>